<sequence>MQKENLKALDRIAKKISDAESHLTKIEDSIDDKKHRTAQHETIKDIKSILKHARKVDKDEDKIEQFKGEGSKDSTENHYVYEQEEEPVINDLKKDFNELNNKLSKLNDFNGGDIDAFRTEHHYLEKSWKIELINL</sequence>
<organism evidence="1 2">
    <name type="scientific">Lactobacillus gasseri</name>
    <dbReference type="NCBI Taxonomy" id="1596"/>
    <lineage>
        <taxon>Bacteria</taxon>
        <taxon>Bacillati</taxon>
        <taxon>Bacillota</taxon>
        <taxon>Bacilli</taxon>
        <taxon>Lactobacillales</taxon>
        <taxon>Lactobacillaceae</taxon>
        <taxon>Lactobacillus</taxon>
    </lineage>
</organism>
<evidence type="ECO:0000313" key="1">
    <source>
        <dbReference type="EMBL" id="PKZ90123.1"/>
    </source>
</evidence>
<protein>
    <recommendedName>
        <fullName evidence="3">DUF5082 domain-containing protein</fullName>
    </recommendedName>
</protein>
<proteinExistence type="predicted"/>
<dbReference type="EMBL" id="PKKC01000009">
    <property type="protein sequence ID" value="PKZ90123.1"/>
    <property type="molecule type" value="Genomic_DNA"/>
</dbReference>
<name>A0AB36X1A3_LACGS</name>
<gene>
    <name evidence="1" type="ORF">CYJ86_09365</name>
</gene>
<comment type="caution">
    <text evidence="1">The sequence shown here is derived from an EMBL/GenBank/DDBJ whole genome shotgun (WGS) entry which is preliminary data.</text>
</comment>
<dbReference type="AlphaFoldDB" id="A0AB36X1A3"/>
<dbReference type="Proteomes" id="UP000234740">
    <property type="component" value="Unassembled WGS sequence"/>
</dbReference>
<evidence type="ECO:0008006" key="3">
    <source>
        <dbReference type="Google" id="ProtNLM"/>
    </source>
</evidence>
<accession>A0AB36X1A3</accession>
<evidence type="ECO:0000313" key="2">
    <source>
        <dbReference type="Proteomes" id="UP000234740"/>
    </source>
</evidence>
<reference evidence="1 2" key="1">
    <citation type="submission" date="2017-12" db="EMBL/GenBank/DDBJ databases">
        <title>Phylogenetic diversity of female urinary microbiome.</title>
        <authorList>
            <person name="Thomas-White K."/>
            <person name="Wolfe A.J."/>
        </authorList>
    </citation>
    <scope>NUCLEOTIDE SEQUENCE [LARGE SCALE GENOMIC DNA]</scope>
    <source>
        <strain evidence="1 2">UMB0099</strain>
    </source>
</reference>